<evidence type="ECO:0000313" key="4">
    <source>
        <dbReference type="EMBL" id="SDY99370.1"/>
    </source>
</evidence>
<name>A0A1H3PE72_9ACTN</name>
<gene>
    <name evidence="4" type="ORF">SAMN05444365_104476</name>
</gene>
<keyword evidence="1" id="KW-0328">Glycosyltransferase</keyword>
<organism evidence="4 5">
    <name type="scientific">Micromonospora pattaloongensis</name>
    <dbReference type="NCBI Taxonomy" id="405436"/>
    <lineage>
        <taxon>Bacteria</taxon>
        <taxon>Bacillati</taxon>
        <taxon>Actinomycetota</taxon>
        <taxon>Actinomycetes</taxon>
        <taxon>Micromonosporales</taxon>
        <taxon>Micromonosporaceae</taxon>
        <taxon>Micromonospora</taxon>
    </lineage>
</organism>
<evidence type="ECO:0000256" key="1">
    <source>
        <dbReference type="ARBA" id="ARBA00022676"/>
    </source>
</evidence>
<dbReference type="Pfam" id="PF13692">
    <property type="entry name" value="Glyco_trans_1_4"/>
    <property type="match status" value="1"/>
</dbReference>
<accession>A0A1H3PE72</accession>
<reference evidence="5" key="1">
    <citation type="submission" date="2016-10" db="EMBL/GenBank/DDBJ databases">
        <authorList>
            <person name="Varghese N."/>
            <person name="Submissions S."/>
        </authorList>
    </citation>
    <scope>NUCLEOTIDE SEQUENCE [LARGE SCALE GENOMIC DNA]</scope>
    <source>
        <strain evidence="5">DSM 45245</strain>
    </source>
</reference>
<dbReference type="Pfam" id="PF13579">
    <property type="entry name" value="Glyco_trans_4_4"/>
    <property type="match status" value="1"/>
</dbReference>
<protein>
    <submittedName>
        <fullName evidence="4">Glycosyltransferase involved in cell wall bisynthesis</fullName>
    </submittedName>
</protein>
<evidence type="ECO:0000259" key="3">
    <source>
        <dbReference type="Pfam" id="PF13579"/>
    </source>
</evidence>
<dbReference type="AlphaFoldDB" id="A0A1H3PE72"/>
<dbReference type="CDD" id="cd03801">
    <property type="entry name" value="GT4_PimA-like"/>
    <property type="match status" value="1"/>
</dbReference>
<dbReference type="RefSeq" id="WP_245736646.1">
    <property type="nucleotide sequence ID" value="NZ_FNPH01000004.1"/>
</dbReference>
<dbReference type="SUPFAM" id="SSF53756">
    <property type="entry name" value="UDP-Glycosyltransferase/glycogen phosphorylase"/>
    <property type="match status" value="1"/>
</dbReference>
<dbReference type="GO" id="GO:0016757">
    <property type="term" value="F:glycosyltransferase activity"/>
    <property type="evidence" value="ECO:0007669"/>
    <property type="project" value="UniProtKB-KW"/>
</dbReference>
<evidence type="ECO:0000313" key="5">
    <source>
        <dbReference type="Proteomes" id="UP000242415"/>
    </source>
</evidence>
<dbReference type="PANTHER" id="PTHR12526">
    <property type="entry name" value="GLYCOSYLTRANSFERASE"/>
    <property type="match status" value="1"/>
</dbReference>
<sequence>MGRVDVRIAVIARPGMWIVGQAEELRRRGHEVTVVLTPAPALAPTGLAEALRARRFEVREAPLPPRLRPTPATLRGLRRLRRLIRELRADAVYYHPYAAAVAARLGTLGLPVRRVHRVTAEAPHLDSGRARRLERLLWRLDDVTICCTAHVSEHYRRLGCPAERRPVAYAGTNLARFRPAWAPRDRYAGSPARAEARAKARAEIGVDEHCFLAVMVGFVYPPRRSRYRGRDIKGYDVLLEAWRTFHAGAPRSHLVLVGGGVGEAGETHRQGLMARFGITDDPGVGVTWVDSTPDVRPYYRAADLNVSPCRNAGGSAAVLEASAMALPSIVSDAGGLPESLDEEAGWVVPCGDPAALAGALEAAYREFAGDRLAARGDHARRRAIRLFDDRVAAMRVVDIIERTVIGVAQR</sequence>
<evidence type="ECO:0000256" key="2">
    <source>
        <dbReference type="ARBA" id="ARBA00022679"/>
    </source>
</evidence>
<dbReference type="Gene3D" id="3.40.50.2000">
    <property type="entry name" value="Glycogen Phosphorylase B"/>
    <property type="match status" value="2"/>
</dbReference>
<keyword evidence="2 4" id="KW-0808">Transferase</keyword>
<proteinExistence type="predicted"/>
<dbReference type="PANTHER" id="PTHR12526:SF510">
    <property type="entry name" value="D-INOSITOL 3-PHOSPHATE GLYCOSYLTRANSFERASE"/>
    <property type="match status" value="1"/>
</dbReference>
<dbReference type="STRING" id="405436.SAMN05444365_104476"/>
<dbReference type="EMBL" id="FNPH01000004">
    <property type="protein sequence ID" value="SDY99370.1"/>
    <property type="molecule type" value="Genomic_DNA"/>
</dbReference>
<keyword evidence="5" id="KW-1185">Reference proteome</keyword>
<dbReference type="Proteomes" id="UP000242415">
    <property type="component" value="Unassembled WGS sequence"/>
</dbReference>
<dbReference type="InterPro" id="IPR028098">
    <property type="entry name" value="Glyco_trans_4-like_N"/>
</dbReference>
<feature type="domain" description="Glycosyltransferase subfamily 4-like N-terminal" evidence="3">
    <location>
        <begin position="20"/>
        <end position="165"/>
    </location>
</feature>